<dbReference type="Pfam" id="PF05762">
    <property type="entry name" value="VWA_CoxE"/>
    <property type="match status" value="1"/>
</dbReference>
<feature type="region of interest" description="Disordered" evidence="2">
    <location>
        <begin position="81"/>
        <end position="116"/>
    </location>
</feature>
<evidence type="ECO:0000313" key="3">
    <source>
        <dbReference type="EMBL" id="NYI46104.1"/>
    </source>
</evidence>
<protein>
    <recommendedName>
        <fullName evidence="5">VWA domain-containing protein</fullName>
    </recommendedName>
</protein>
<gene>
    <name evidence="3" type="ORF">BJ993_003184</name>
</gene>
<organism evidence="3 4">
    <name type="scientific">Nocardioides aromaticivorans</name>
    <dbReference type="NCBI Taxonomy" id="200618"/>
    <lineage>
        <taxon>Bacteria</taxon>
        <taxon>Bacillati</taxon>
        <taxon>Actinomycetota</taxon>
        <taxon>Actinomycetes</taxon>
        <taxon>Propionibacteriales</taxon>
        <taxon>Nocardioidaceae</taxon>
        <taxon>Nocardioides</taxon>
    </lineage>
</organism>
<dbReference type="PANTHER" id="PTHR39338">
    <property type="entry name" value="BLL5662 PROTEIN-RELATED"/>
    <property type="match status" value="1"/>
</dbReference>
<proteinExistence type="predicted"/>
<evidence type="ECO:0000256" key="2">
    <source>
        <dbReference type="SAM" id="MobiDB-lite"/>
    </source>
</evidence>
<dbReference type="InterPro" id="IPR008912">
    <property type="entry name" value="Uncharacterised_CoxE"/>
</dbReference>
<dbReference type="AlphaFoldDB" id="A0A7Y9ZIG7"/>
<dbReference type="PANTHER" id="PTHR39338:SF5">
    <property type="entry name" value="BLR6139 PROTEIN"/>
    <property type="match status" value="1"/>
</dbReference>
<dbReference type="EMBL" id="JACBZM010000001">
    <property type="protein sequence ID" value="NYI46104.1"/>
    <property type="molecule type" value="Genomic_DNA"/>
</dbReference>
<dbReference type="Proteomes" id="UP000562045">
    <property type="component" value="Unassembled WGS sequence"/>
</dbReference>
<name>A0A7Y9ZIG7_9ACTN</name>
<evidence type="ECO:0008006" key="5">
    <source>
        <dbReference type="Google" id="ProtNLM"/>
    </source>
</evidence>
<accession>A0A7Y9ZIG7</accession>
<feature type="coiled-coil region" evidence="1">
    <location>
        <begin position="237"/>
        <end position="271"/>
    </location>
</feature>
<evidence type="ECO:0000256" key="1">
    <source>
        <dbReference type="SAM" id="Coils"/>
    </source>
</evidence>
<dbReference type="PIRSF" id="PIRSF010256">
    <property type="entry name" value="CoxE_vWa"/>
    <property type="match status" value="1"/>
</dbReference>
<comment type="caution">
    <text evidence="3">The sequence shown here is derived from an EMBL/GenBank/DDBJ whole genome shotgun (WGS) entry which is preliminary data.</text>
</comment>
<evidence type="ECO:0000313" key="4">
    <source>
        <dbReference type="Proteomes" id="UP000562045"/>
    </source>
</evidence>
<reference evidence="3 4" key="1">
    <citation type="submission" date="2020-07" db="EMBL/GenBank/DDBJ databases">
        <title>Sequencing the genomes of 1000 actinobacteria strains.</title>
        <authorList>
            <person name="Klenk H.-P."/>
        </authorList>
    </citation>
    <scope>NUCLEOTIDE SEQUENCE [LARGE SCALE GENOMIC DNA]</scope>
    <source>
        <strain evidence="3 4">DSM 15131</strain>
    </source>
</reference>
<sequence>MEGAVHRFVRLLRLHGLRISTAELIDGLYAAAQPGVLDDRTLLRAALRVSLVKDRRDLAAFDHVFDRFFGLRAVVDEEVGHGHGHAHDDLSDDGELTDFTLSEQPGDVPADGHSHGKPDDIREFFKPEDMAQQFNLHQEANKIDIASLTDEIVLSDDTRLDPSQAARVQLTVSRMHNPGNPADLARSTGLQLDSELSVQQELALLSWLDERVADEGDDDPEAAASLAALRAALAPWLDQLPERIREHLEQLMSLEREIETRELEAVRAETVDEHERAELEESLRRLLRSLHGAPRPRRKAAASGVVDGRRTMRTNMRYDGVPFRPVTVSKVEDRPRLVVLCDVSLSVRSTARFTLHLVHSLQAMASSVRTFAFVKDLVEITDLFAEHRIEDALSLVMAGLPAGGVLDVDADSDHGNAFTEFLERHGSAVNRRTTVVVLGDGRNNGQDPGLRAFEEIARRARSTIWLTPEPRYSWGLGSCDLPLYAEHCDRVEVVRNLRGLDRVAVPVPVPR</sequence>
<keyword evidence="1" id="KW-0175">Coiled coil</keyword>
<dbReference type="RefSeq" id="WP_179649907.1">
    <property type="nucleotide sequence ID" value="NZ_JACBZM010000001.1"/>
</dbReference>
<dbReference type="InterPro" id="IPR011195">
    <property type="entry name" value="UCP010256"/>
</dbReference>